<dbReference type="EMBL" id="JACXAI010000020">
    <property type="protein sequence ID" value="MBD1381640.1"/>
    <property type="molecule type" value="Genomic_DNA"/>
</dbReference>
<keyword evidence="7" id="KW-1185">Reference proteome</keyword>
<evidence type="ECO:0000256" key="5">
    <source>
        <dbReference type="SAM" id="Phobius"/>
    </source>
</evidence>
<evidence type="ECO:0000256" key="1">
    <source>
        <dbReference type="ARBA" id="ARBA00004141"/>
    </source>
</evidence>
<sequence>MMMYVVFAFLLAQRVSELFIANRNEKWMKAQGAREYAKEHYPFIVGLHVLFLLSFFIEVTVFHKTLSPLWFLLLPLIIFTQLIRYWAIYSLGPYWNTKIIVMPGTNVILKGPYKFLKHPNYTVVALEIILFPLLFNAYLTAVMFTVLNVILMKIRIPAEEKVLETVTDYRSIFATKSRFIPKRK</sequence>
<dbReference type="GO" id="GO:0016020">
    <property type="term" value="C:membrane"/>
    <property type="evidence" value="ECO:0007669"/>
    <property type="project" value="UniProtKB-SubCell"/>
</dbReference>
<evidence type="ECO:0000256" key="4">
    <source>
        <dbReference type="ARBA" id="ARBA00023136"/>
    </source>
</evidence>
<dbReference type="Pfam" id="PF04140">
    <property type="entry name" value="ICMT"/>
    <property type="match status" value="1"/>
</dbReference>
<dbReference type="InterPro" id="IPR007269">
    <property type="entry name" value="ICMT_MeTrfase"/>
</dbReference>
<evidence type="ECO:0000256" key="2">
    <source>
        <dbReference type="ARBA" id="ARBA00022692"/>
    </source>
</evidence>
<gene>
    <name evidence="6" type="ORF">IC621_15485</name>
</gene>
<feature type="transmembrane region" description="Helical" evidence="5">
    <location>
        <begin position="128"/>
        <end position="151"/>
    </location>
</feature>
<proteinExistence type="predicted"/>
<dbReference type="Proteomes" id="UP000626844">
    <property type="component" value="Unassembled WGS sequence"/>
</dbReference>
<feature type="transmembrane region" description="Helical" evidence="5">
    <location>
        <begin position="69"/>
        <end position="88"/>
    </location>
</feature>
<feature type="transmembrane region" description="Helical" evidence="5">
    <location>
        <begin position="41"/>
        <end position="62"/>
    </location>
</feature>
<keyword evidence="3 5" id="KW-1133">Transmembrane helix</keyword>
<dbReference type="PANTHER" id="PTHR43847:SF1">
    <property type="entry name" value="BLL3993 PROTEIN"/>
    <property type="match status" value="1"/>
</dbReference>
<evidence type="ECO:0000313" key="6">
    <source>
        <dbReference type="EMBL" id="MBD1381640.1"/>
    </source>
</evidence>
<accession>A0A926NIE9</accession>
<evidence type="ECO:0008006" key="8">
    <source>
        <dbReference type="Google" id="ProtNLM"/>
    </source>
</evidence>
<reference evidence="6" key="1">
    <citation type="submission" date="2020-09" db="EMBL/GenBank/DDBJ databases">
        <title>A novel bacterium of genus Bacillus, isolated from South China Sea.</title>
        <authorList>
            <person name="Huang H."/>
            <person name="Mo K."/>
            <person name="Hu Y."/>
        </authorList>
    </citation>
    <scope>NUCLEOTIDE SEQUENCE</scope>
    <source>
        <strain evidence="6">IB182487</strain>
    </source>
</reference>
<dbReference type="PANTHER" id="PTHR43847">
    <property type="entry name" value="BLL3993 PROTEIN"/>
    <property type="match status" value="1"/>
</dbReference>
<dbReference type="GO" id="GO:0004671">
    <property type="term" value="F:protein C-terminal S-isoprenylcysteine carboxyl O-methyltransferase activity"/>
    <property type="evidence" value="ECO:0007669"/>
    <property type="project" value="InterPro"/>
</dbReference>
<keyword evidence="4 5" id="KW-0472">Membrane</keyword>
<comment type="subcellular location">
    <subcellularLocation>
        <location evidence="1">Membrane</location>
        <topology evidence="1">Multi-pass membrane protein</topology>
    </subcellularLocation>
</comment>
<name>A0A926NIE9_9BACI</name>
<dbReference type="AlphaFoldDB" id="A0A926NIE9"/>
<comment type="caution">
    <text evidence="6">The sequence shown here is derived from an EMBL/GenBank/DDBJ whole genome shotgun (WGS) entry which is preliminary data.</text>
</comment>
<protein>
    <recommendedName>
        <fullName evidence="8">Isoprenylcysteine carboxyl methyltransferase</fullName>
    </recommendedName>
</protein>
<dbReference type="InterPro" id="IPR052527">
    <property type="entry name" value="Metal_cation-efflux_comp"/>
</dbReference>
<keyword evidence="2 5" id="KW-0812">Transmembrane</keyword>
<dbReference type="Gene3D" id="1.20.120.1630">
    <property type="match status" value="1"/>
</dbReference>
<evidence type="ECO:0000313" key="7">
    <source>
        <dbReference type="Proteomes" id="UP000626844"/>
    </source>
</evidence>
<evidence type="ECO:0000256" key="3">
    <source>
        <dbReference type="ARBA" id="ARBA00022989"/>
    </source>
</evidence>
<organism evidence="6 7">
    <name type="scientific">Metabacillus arenae</name>
    <dbReference type="NCBI Taxonomy" id="2771434"/>
    <lineage>
        <taxon>Bacteria</taxon>
        <taxon>Bacillati</taxon>
        <taxon>Bacillota</taxon>
        <taxon>Bacilli</taxon>
        <taxon>Bacillales</taxon>
        <taxon>Bacillaceae</taxon>
        <taxon>Metabacillus</taxon>
    </lineage>
</organism>